<comment type="caution">
    <text evidence="1">The sequence shown here is derived from an EMBL/GenBank/DDBJ whole genome shotgun (WGS) entry which is preliminary data.</text>
</comment>
<reference evidence="1 2" key="1">
    <citation type="submission" date="2013-05" db="EMBL/GenBank/DDBJ databases">
        <title>The Genome Sequence of Actinomyces europaeus ACS-120-V-COL10B.</title>
        <authorList>
            <consortium name="The Broad Institute Genomics Platform"/>
            <person name="Earl A."/>
            <person name="Ward D."/>
            <person name="Feldgarden M."/>
            <person name="Gevers D."/>
            <person name="Saerens B."/>
            <person name="Vaneechoutte M."/>
            <person name="Walker B."/>
            <person name="Young S."/>
            <person name="Zeng Q."/>
            <person name="Gargeya S."/>
            <person name="Fitzgerald M."/>
            <person name="Haas B."/>
            <person name="Abouelleil A."/>
            <person name="Allen A.W."/>
            <person name="Alvarado L."/>
            <person name="Arachchi H.M."/>
            <person name="Berlin A.M."/>
            <person name="Chapman S.B."/>
            <person name="Gainer-Dewar J."/>
            <person name="Goldberg J."/>
            <person name="Griggs A."/>
            <person name="Gujja S."/>
            <person name="Hansen M."/>
            <person name="Howarth C."/>
            <person name="Imamovic A."/>
            <person name="Ireland A."/>
            <person name="Larimer J."/>
            <person name="McCowan C."/>
            <person name="Murphy C."/>
            <person name="Pearson M."/>
            <person name="Poon T.W."/>
            <person name="Priest M."/>
            <person name="Roberts A."/>
            <person name="Saif S."/>
            <person name="Shea T."/>
            <person name="Sisk P."/>
            <person name="Sykes S."/>
            <person name="Wortman J."/>
            <person name="Nusbaum C."/>
            <person name="Birren B."/>
        </authorList>
    </citation>
    <scope>NUCLEOTIDE SEQUENCE [LARGE SCALE GENOMIC DNA]</scope>
    <source>
        <strain evidence="1 2">ACS-120-V-Col10b</strain>
    </source>
</reference>
<protein>
    <recommendedName>
        <fullName evidence="3">Septum formation initiator family protein</fullName>
    </recommendedName>
</protein>
<sequence length="178" mass="19250">MDRTQDVDLTILELQLGREPRGVLGIAARCVCGAPLVVATAPRLENGSPFPTLYYLTHPAAVKGCSVLESNQWMEHLNEQLAQDEQLRAKYAAAHRAYIAARDAVEKVDEISGFSAGGMPERVKCLHALLGHALAAGPGVNPIGDWTLAKLEEMGLWERQKCSCLAGQTPADFEGERA</sequence>
<dbReference type="OrthoDB" id="13546at2"/>
<keyword evidence="2" id="KW-1185">Reference proteome</keyword>
<dbReference type="AlphaFoldDB" id="A0A9W5VVT9"/>
<evidence type="ECO:0000313" key="2">
    <source>
        <dbReference type="Proteomes" id="UP000014387"/>
    </source>
</evidence>
<dbReference type="InterPro" id="IPR007511">
    <property type="entry name" value="DUF501"/>
</dbReference>
<dbReference type="Pfam" id="PF04417">
    <property type="entry name" value="DUF501"/>
    <property type="match status" value="1"/>
</dbReference>
<evidence type="ECO:0000313" key="1">
    <source>
        <dbReference type="EMBL" id="EPD29521.1"/>
    </source>
</evidence>
<evidence type="ECO:0008006" key="3">
    <source>
        <dbReference type="Google" id="ProtNLM"/>
    </source>
</evidence>
<dbReference type="PANTHER" id="PTHR37163:SF1">
    <property type="entry name" value="DUF501 DOMAIN-CONTAINING PROTEIN"/>
    <property type="match status" value="1"/>
</dbReference>
<dbReference type="RefSeq" id="WP_016444827.1">
    <property type="nucleotide sequence ID" value="NZ_KE150267.1"/>
</dbReference>
<dbReference type="Proteomes" id="UP000014387">
    <property type="component" value="Unassembled WGS sequence"/>
</dbReference>
<gene>
    <name evidence="1" type="ORF">HMPREF9238_01501</name>
</gene>
<dbReference type="PANTHER" id="PTHR37163">
    <property type="entry name" value="CONSERVED PROTEIN"/>
    <property type="match status" value="1"/>
</dbReference>
<dbReference type="EMBL" id="AGWN01000002">
    <property type="protein sequence ID" value="EPD29521.1"/>
    <property type="molecule type" value="Genomic_DNA"/>
</dbReference>
<organism evidence="1 2">
    <name type="scientific">Gleimia europaea ACS-120-V-Col10b</name>
    <dbReference type="NCBI Taxonomy" id="883069"/>
    <lineage>
        <taxon>Bacteria</taxon>
        <taxon>Bacillati</taxon>
        <taxon>Actinomycetota</taxon>
        <taxon>Actinomycetes</taxon>
        <taxon>Actinomycetales</taxon>
        <taxon>Actinomycetaceae</taxon>
        <taxon>Gleimia</taxon>
    </lineage>
</organism>
<accession>A0A9W5VVT9</accession>
<proteinExistence type="predicted"/>
<name>A0A9W5VVT9_9ACTO</name>